<comment type="caution">
    <text evidence="1">The sequence shown here is derived from an EMBL/GenBank/DDBJ whole genome shotgun (WGS) entry which is preliminary data.</text>
</comment>
<evidence type="ECO:0000313" key="1">
    <source>
        <dbReference type="EMBL" id="KAI4459802.1"/>
    </source>
</evidence>
<gene>
    <name evidence="1" type="ORF">MML48_6g00001983</name>
</gene>
<keyword evidence="2" id="KW-1185">Reference proteome</keyword>
<evidence type="ECO:0000313" key="2">
    <source>
        <dbReference type="Proteomes" id="UP001056778"/>
    </source>
</evidence>
<accession>A0ACB9SZ42</accession>
<reference evidence="1" key="1">
    <citation type="submission" date="2022-04" db="EMBL/GenBank/DDBJ databases">
        <title>Chromosome-scale genome assembly of Holotrichia oblita Faldermann.</title>
        <authorList>
            <person name="Rongchong L."/>
        </authorList>
    </citation>
    <scope>NUCLEOTIDE SEQUENCE</scope>
    <source>
        <strain evidence="1">81SQS9</strain>
    </source>
</reference>
<organism evidence="1 2">
    <name type="scientific">Holotrichia oblita</name>
    <name type="common">Chafer beetle</name>
    <dbReference type="NCBI Taxonomy" id="644536"/>
    <lineage>
        <taxon>Eukaryota</taxon>
        <taxon>Metazoa</taxon>
        <taxon>Ecdysozoa</taxon>
        <taxon>Arthropoda</taxon>
        <taxon>Hexapoda</taxon>
        <taxon>Insecta</taxon>
        <taxon>Pterygota</taxon>
        <taxon>Neoptera</taxon>
        <taxon>Endopterygota</taxon>
        <taxon>Coleoptera</taxon>
        <taxon>Polyphaga</taxon>
        <taxon>Scarabaeiformia</taxon>
        <taxon>Scarabaeidae</taxon>
        <taxon>Melolonthinae</taxon>
        <taxon>Holotrichia</taxon>
    </lineage>
</organism>
<protein>
    <submittedName>
        <fullName evidence="1">Uncharacterized protein</fullName>
    </submittedName>
</protein>
<sequence>MKMSVFTTPIWETSVVGDKNASQLFNTGVPKISKKIKTKNWKQKAKNNKRLNNTSKVSISNSNNHKTPDNLKNGVQKRFFDKTVKKKEHINKNGIMTKAESRKQKLMNLLNTTHDIKNKRSEKLSLRERMIEKLKASRFRYINEQIYNSGSKEIQQYFEKDPDAFQAYHEGYRQQVSKWPLNPVDVIIKSIRKMSKDHIIADLGCGDAKLAKSVPQKVHSFDLVAANDIVIACDMSQIPLENESVDVVVFCLSLMGNNIKEYLFEANRILKNG</sequence>
<name>A0ACB9SZ42_HOLOL</name>
<dbReference type="EMBL" id="CM043020">
    <property type="protein sequence ID" value="KAI4459802.1"/>
    <property type="molecule type" value="Genomic_DNA"/>
</dbReference>
<proteinExistence type="predicted"/>
<dbReference type="Proteomes" id="UP001056778">
    <property type="component" value="Chromosome 6"/>
</dbReference>